<dbReference type="PANTHER" id="PTHR38248">
    <property type="entry name" value="FUNK1 6"/>
    <property type="match status" value="1"/>
</dbReference>
<dbReference type="InParanoid" id="B0D899"/>
<dbReference type="GeneID" id="6076127"/>
<dbReference type="Proteomes" id="UP000001194">
    <property type="component" value="Unassembled WGS sequence"/>
</dbReference>
<dbReference type="PROSITE" id="PS00109">
    <property type="entry name" value="PROTEIN_KINASE_TYR"/>
    <property type="match status" value="1"/>
</dbReference>
<accession>B0D899</accession>
<proteinExistence type="predicted"/>
<dbReference type="InterPro" id="IPR011009">
    <property type="entry name" value="Kinase-like_dom_sf"/>
</dbReference>
<dbReference type="PANTHER" id="PTHR38248:SF2">
    <property type="entry name" value="FUNK1 11"/>
    <property type="match status" value="1"/>
</dbReference>
<feature type="domain" description="Protein kinase" evidence="1">
    <location>
        <begin position="27"/>
        <end position="344"/>
    </location>
</feature>
<evidence type="ECO:0000259" key="1">
    <source>
        <dbReference type="PROSITE" id="PS50011"/>
    </source>
</evidence>
<dbReference type="PROSITE" id="PS50011">
    <property type="entry name" value="PROTEIN_KINASE_DOM"/>
    <property type="match status" value="1"/>
</dbReference>
<dbReference type="InterPro" id="IPR040976">
    <property type="entry name" value="Pkinase_fungal"/>
</dbReference>
<sequence>MTVDFFSGNVSKIRVQDQEFSVIKHIYSSTTLFGRGTHTFLVRDKDGNSHILKDAWLIANQGMSEIDILSSISDKLRADLSPDAQKFHSIHPRFIVGEEIGDSTQKQRGRLPDPPLEHLHRRVVTGPVGDTLTSFRSREELVKVLLDCVDWLEFLHKKCEMVHGDISVNNIVIYRSPLPHSPPKDQPLVRTTQASVVTTHAAFMPAPTEGVMEDLPVSGIVIDYDYARKIGTTTGKITGTLPFMSLASLDKNNHGSYVHNPAHDLESLLYTALGIVTFTSGPCGQLRSPNDHVPLARWYNQIDIEQLRKDKAIDLMHCDSEIIKYIPDYWQPFLPYLSRLVKAT</sequence>
<dbReference type="InterPro" id="IPR000719">
    <property type="entry name" value="Prot_kinase_dom"/>
</dbReference>
<dbReference type="Gene3D" id="1.10.510.10">
    <property type="entry name" value="Transferase(Phosphotransferase) domain 1"/>
    <property type="match status" value="1"/>
</dbReference>
<reference evidence="2 3" key="1">
    <citation type="journal article" date="2008" name="Nature">
        <title>The genome of Laccaria bicolor provides insights into mycorrhizal symbiosis.</title>
        <authorList>
            <person name="Martin F."/>
            <person name="Aerts A."/>
            <person name="Ahren D."/>
            <person name="Brun A."/>
            <person name="Danchin E.G.J."/>
            <person name="Duchaussoy F."/>
            <person name="Gibon J."/>
            <person name="Kohler A."/>
            <person name="Lindquist E."/>
            <person name="Pereda V."/>
            <person name="Salamov A."/>
            <person name="Shapiro H.J."/>
            <person name="Wuyts J."/>
            <person name="Blaudez D."/>
            <person name="Buee M."/>
            <person name="Brokstein P."/>
            <person name="Canbaeck B."/>
            <person name="Cohen D."/>
            <person name="Courty P.E."/>
            <person name="Coutinho P.M."/>
            <person name="Delaruelle C."/>
            <person name="Detter J.C."/>
            <person name="Deveau A."/>
            <person name="DiFazio S."/>
            <person name="Duplessis S."/>
            <person name="Fraissinet-Tachet L."/>
            <person name="Lucic E."/>
            <person name="Frey-Klett P."/>
            <person name="Fourrey C."/>
            <person name="Feussner I."/>
            <person name="Gay G."/>
            <person name="Grimwood J."/>
            <person name="Hoegger P.J."/>
            <person name="Jain P."/>
            <person name="Kilaru S."/>
            <person name="Labbe J."/>
            <person name="Lin Y.C."/>
            <person name="Legue V."/>
            <person name="Le Tacon F."/>
            <person name="Marmeisse R."/>
            <person name="Melayah D."/>
            <person name="Montanini B."/>
            <person name="Muratet M."/>
            <person name="Nehls U."/>
            <person name="Niculita-Hirzel H."/>
            <person name="Oudot-Le Secq M.P."/>
            <person name="Peter M."/>
            <person name="Quesneville H."/>
            <person name="Rajashekar B."/>
            <person name="Reich M."/>
            <person name="Rouhier N."/>
            <person name="Schmutz J."/>
            <person name="Yin T."/>
            <person name="Chalot M."/>
            <person name="Henrissat B."/>
            <person name="Kuees U."/>
            <person name="Lucas S."/>
            <person name="Van de Peer Y."/>
            <person name="Podila G.K."/>
            <person name="Polle A."/>
            <person name="Pukkila P.J."/>
            <person name="Richardson P.M."/>
            <person name="Rouze P."/>
            <person name="Sanders I.R."/>
            <person name="Stajich J.E."/>
            <person name="Tunlid A."/>
            <person name="Tuskan G."/>
            <person name="Grigoriev I.V."/>
        </authorList>
    </citation>
    <scope>NUCLEOTIDE SEQUENCE [LARGE SCALE GENOMIC DNA]</scope>
    <source>
        <strain evidence="3">S238N-H82 / ATCC MYA-4686</strain>
    </source>
</reference>
<dbReference type="SUPFAM" id="SSF56112">
    <property type="entry name" value="Protein kinase-like (PK-like)"/>
    <property type="match status" value="1"/>
</dbReference>
<dbReference type="GO" id="GO:0004672">
    <property type="term" value="F:protein kinase activity"/>
    <property type="evidence" value="ECO:0007669"/>
    <property type="project" value="InterPro"/>
</dbReference>
<dbReference type="OrthoDB" id="3260094at2759"/>
<protein>
    <submittedName>
        <fullName evidence="2">Predicted protein</fullName>
    </submittedName>
</protein>
<name>B0D899_LACBS</name>
<dbReference type="EMBL" id="DS547100">
    <property type="protein sequence ID" value="EDR08797.1"/>
    <property type="molecule type" value="Genomic_DNA"/>
</dbReference>
<gene>
    <name evidence="2" type="ORF">LACBIDRAFT_296227</name>
</gene>
<dbReference type="RefSeq" id="XP_001880110.1">
    <property type="nucleotide sequence ID" value="XM_001880075.1"/>
</dbReference>
<evidence type="ECO:0000313" key="2">
    <source>
        <dbReference type="EMBL" id="EDR08797.1"/>
    </source>
</evidence>
<dbReference type="AlphaFoldDB" id="B0D899"/>
<evidence type="ECO:0000313" key="3">
    <source>
        <dbReference type="Proteomes" id="UP000001194"/>
    </source>
</evidence>
<dbReference type="Pfam" id="PF17667">
    <property type="entry name" value="Pkinase_fungal"/>
    <property type="match status" value="2"/>
</dbReference>
<dbReference type="HOGENOM" id="CLU_070490_0_0_1"/>
<dbReference type="KEGG" id="lbc:LACBIDRAFT_296227"/>
<dbReference type="GO" id="GO:0005524">
    <property type="term" value="F:ATP binding"/>
    <property type="evidence" value="ECO:0007669"/>
    <property type="project" value="InterPro"/>
</dbReference>
<dbReference type="InterPro" id="IPR008266">
    <property type="entry name" value="Tyr_kinase_AS"/>
</dbReference>
<keyword evidence="3" id="KW-1185">Reference proteome</keyword>
<organism evidence="3">
    <name type="scientific">Laccaria bicolor (strain S238N-H82 / ATCC MYA-4686)</name>
    <name type="common">Bicoloured deceiver</name>
    <name type="synonym">Laccaria laccata var. bicolor</name>
    <dbReference type="NCBI Taxonomy" id="486041"/>
    <lineage>
        <taxon>Eukaryota</taxon>
        <taxon>Fungi</taxon>
        <taxon>Dikarya</taxon>
        <taxon>Basidiomycota</taxon>
        <taxon>Agaricomycotina</taxon>
        <taxon>Agaricomycetes</taxon>
        <taxon>Agaricomycetidae</taxon>
        <taxon>Agaricales</taxon>
        <taxon>Agaricineae</taxon>
        <taxon>Hydnangiaceae</taxon>
        <taxon>Laccaria</taxon>
    </lineage>
</organism>